<dbReference type="EMBL" id="BDQX01000291">
    <property type="protein sequence ID" value="GBG10182.1"/>
    <property type="molecule type" value="Genomic_DNA"/>
</dbReference>
<protein>
    <submittedName>
        <fullName evidence="1">Uncharacterized protein</fullName>
    </submittedName>
</protein>
<proteinExistence type="predicted"/>
<accession>A0A2R5EU22</accession>
<organism evidence="1 2">
    <name type="scientific">Paenibacillus agaridevorans</name>
    <dbReference type="NCBI Taxonomy" id="171404"/>
    <lineage>
        <taxon>Bacteria</taxon>
        <taxon>Bacillati</taxon>
        <taxon>Bacillota</taxon>
        <taxon>Bacilli</taxon>
        <taxon>Bacillales</taxon>
        <taxon>Paenibacillaceae</taxon>
        <taxon>Paenibacillus</taxon>
    </lineage>
</organism>
<evidence type="ECO:0000313" key="2">
    <source>
        <dbReference type="Proteomes" id="UP000245202"/>
    </source>
</evidence>
<reference evidence="1 2" key="1">
    <citation type="submission" date="2017-08" db="EMBL/GenBank/DDBJ databases">
        <title>Substantial Increase in Enzyme Production by Combined Drug-Resistance Mutations in Paenibacillus agaridevorans.</title>
        <authorList>
            <person name="Tanaka Y."/>
            <person name="Funane K."/>
            <person name="Hosaka T."/>
            <person name="Shiwa Y."/>
            <person name="Fujita N."/>
            <person name="Miyazaki T."/>
            <person name="Yoshikawa H."/>
            <person name="Murakami K."/>
            <person name="Kasahara K."/>
            <person name="Inaoka T."/>
            <person name="Hiraga Y."/>
            <person name="Ochi K."/>
        </authorList>
    </citation>
    <scope>NUCLEOTIDE SEQUENCE [LARGE SCALE GENOMIC DNA]</scope>
    <source>
        <strain evidence="1 2">T-3040</strain>
    </source>
</reference>
<dbReference type="AlphaFoldDB" id="A0A2R5EU22"/>
<sequence length="306" mass="34104">MLGNVIVGCESDNTNDKAGASSTTAADNWIQDIGFDNGAMVFNPIQGAMRVNGKIDFGKNIEGEVTDWIVTQWNSRSDLAKMEGKREGDRYIYANEYKTIAVADDGTVTLGVDATKEYDGPRVRPTDPWLHLYLEQRYKEPRRLEGDKLQVRFDVRVTENVNLMTNAEYNPDLHASIAVFYLILSDMNGSGQFINFCVPIVDNRSDIPHGEWHIDSGGAAAGNTNQLIYTLDGNKIYDGPTANGEWHEVDIDIKPYAEEALAIAKQNGFLKDETYEDLGLSAIYIGWETPGIFRSSMDIKNMIISN</sequence>
<keyword evidence="2" id="KW-1185">Reference proteome</keyword>
<gene>
    <name evidence="1" type="ORF">PAT3040_04900</name>
</gene>
<evidence type="ECO:0000313" key="1">
    <source>
        <dbReference type="EMBL" id="GBG10182.1"/>
    </source>
</evidence>
<comment type="caution">
    <text evidence="1">The sequence shown here is derived from an EMBL/GenBank/DDBJ whole genome shotgun (WGS) entry which is preliminary data.</text>
</comment>
<name>A0A2R5EU22_9BACL</name>
<dbReference type="Proteomes" id="UP000245202">
    <property type="component" value="Unassembled WGS sequence"/>
</dbReference>